<organism evidence="4">
    <name type="scientific">gut metagenome</name>
    <dbReference type="NCBI Taxonomy" id="749906"/>
    <lineage>
        <taxon>unclassified sequences</taxon>
        <taxon>metagenomes</taxon>
        <taxon>organismal metagenomes</taxon>
    </lineage>
</organism>
<protein>
    <submittedName>
        <fullName evidence="4">TonB-dependent receptor plug domain protein</fullName>
    </submittedName>
</protein>
<dbReference type="SUPFAM" id="SSF56935">
    <property type="entry name" value="Porins"/>
    <property type="match status" value="1"/>
</dbReference>
<keyword evidence="4" id="KW-0675">Receptor</keyword>
<evidence type="ECO:0000313" key="4">
    <source>
        <dbReference type="EMBL" id="EJX04920.1"/>
    </source>
</evidence>
<gene>
    <name evidence="4" type="ORF">EVA_06973</name>
</gene>
<comment type="subcellular location">
    <subcellularLocation>
        <location evidence="1">Cell outer membrane</location>
    </subcellularLocation>
</comment>
<reference evidence="4" key="1">
    <citation type="journal article" date="2012" name="PLoS ONE">
        <title>Gene sets for utilization of primary and secondary nutrition supplies in the distal gut of endangered iberian lynx.</title>
        <authorList>
            <person name="Alcaide M."/>
            <person name="Messina E."/>
            <person name="Richter M."/>
            <person name="Bargiela R."/>
            <person name="Peplies J."/>
            <person name="Huws S.A."/>
            <person name="Newbold C.J."/>
            <person name="Golyshin P.N."/>
            <person name="Simon M.A."/>
            <person name="Lopez G."/>
            <person name="Yakimov M.M."/>
            <person name="Ferrer M."/>
        </authorList>
    </citation>
    <scope>NUCLEOTIDE SEQUENCE</scope>
</reference>
<name>J9GWB4_9ZZZZ</name>
<dbReference type="EMBL" id="AMCI01001646">
    <property type="protein sequence ID" value="EJX04920.1"/>
    <property type="molecule type" value="Genomic_DNA"/>
</dbReference>
<evidence type="ECO:0000256" key="2">
    <source>
        <dbReference type="ARBA" id="ARBA00023136"/>
    </source>
</evidence>
<keyword evidence="3" id="KW-0998">Cell outer membrane</keyword>
<comment type="caution">
    <text evidence="4">The sequence shown here is derived from an EMBL/GenBank/DDBJ whole genome shotgun (WGS) entry which is preliminary data.</text>
</comment>
<evidence type="ECO:0000256" key="1">
    <source>
        <dbReference type="ARBA" id="ARBA00004442"/>
    </source>
</evidence>
<dbReference type="GO" id="GO:0009279">
    <property type="term" value="C:cell outer membrane"/>
    <property type="evidence" value="ECO:0007669"/>
    <property type="project" value="UniProtKB-SubCell"/>
</dbReference>
<sequence length="305" mass="34453">MTFWGERINLTFDYFWKNTDPLLAIITTKGSMGVKSIAMNAGRQKTRGWEATLRISPIYRPGEGINWNISLNAISSRSRYADIGNSFSSLNESGQASLVGTTRYYDGGSPTAIWAVRSAGIDPATGKELFIKKDGSYSFTYDVNDEVVVGDTQPKIEGILGTTLYFKGFSFGAYFRYRLGGQIFNSSLFQKVENIGTEEIYNNQDKRALYDRWSETNRNAYFKGISMVQTTEKSSRFVMDENTFTGESINIGYEFPDRIIRKARLSALTLQVTMSDIFRLSTVRVERGIDYPFARSFTFSLGITF</sequence>
<proteinExistence type="predicted"/>
<dbReference type="InterPro" id="IPR036942">
    <property type="entry name" value="Beta-barrel_TonB_sf"/>
</dbReference>
<keyword evidence="2" id="KW-0472">Membrane</keyword>
<dbReference type="Gene3D" id="2.40.170.20">
    <property type="entry name" value="TonB-dependent receptor, beta-barrel domain"/>
    <property type="match status" value="1"/>
</dbReference>
<dbReference type="AlphaFoldDB" id="J9GWB4"/>
<evidence type="ECO:0000256" key="3">
    <source>
        <dbReference type="ARBA" id="ARBA00023237"/>
    </source>
</evidence>
<accession>J9GWB4</accession>